<accession>A0A0J6ZGY5</accession>
<comment type="caution">
    <text evidence="2">The sequence shown here is derived from an EMBL/GenBank/DDBJ whole genome shotgun (WGS) entry which is preliminary data.</text>
</comment>
<dbReference type="RefSeq" id="WP_157868747.1">
    <property type="nucleotide sequence ID" value="NZ_JYNX01000019.1"/>
</dbReference>
<dbReference type="PATRIC" id="fig|1800.3.peg.887"/>
<dbReference type="AlphaFoldDB" id="A0A0J6ZGY5"/>
<name>A0A0J6ZGY5_MYCCU</name>
<evidence type="ECO:0000313" key="2">
    <source>
        <dbReference type="EMBL" id="KMO84081.1"/>
    </source>
</evidence>
<feature type="compositionally biased region" description="Basic and acidic residues" evidence="1">
    <location>
        <begin position="7"/>
        <end position="34"/>
    </location>
</feature>
<reference evidence="2 3" key="1">
    <citation type="journal article" date="2015" name="Genome Biol. Evol.">
        <title>Characterization of Three Mycobacterium spp. with Potential Use in Bioremediation by Genome Sequencing and Comparative Genomics.</title>
        <authorList>
            <person name="Das S."/>
            <person name="Pettersson B.M."/>
            <person name="Behra P.R."/>
            <person name="Ramesh M."/>
            <person name="Dasgupta S."/>
            <person name="Bhattacharya A."/>
            <person name="Kirsebom L.A."/>
        </authorList>
    </citation>
    <scope>NUCLEOTIDE SEQUENCE [LARGE SCALE GENOMIC DNA]</scope>
    <source>
        <strain evidence="2 3">DSM 44219</strain>
    </source>
</reference>
<protein>
    <submittedName>
        <fullName evidence="2">Uncharacterized protein</fullName>
    </submittedName>
</protein>
<evidence type="ECO:0000256" key="1">
    <source>
        <dbReference type="SAM" id="MobiDB-lite"/>
    </source>
</evidence>
<dbReference type="EMBL" id="JYNX01000019">
    <property type="protein sequence ID" value="KMO84081.1"/>
    <property type="molecule type" value="Genomic_DNA"/>
</dbReference>
<keyword evidence="3" id="KW-1185">Reference proteome</keyword>
<proteinExistence type="predicted"/>
<feature type="region of interest" description="Disordered" evidence="1">
    <location>
        <begin position="1"/>
        <end position="49"/>
    </location>
</feature>
<evidence type="ECO:0000313" key="3">
    <source>
        <dbReference type="Proteomes" id="UP000036176"/>
    </source>
</evidence>
<organism evidence="2 3">
    <name type="scientific">Mycolicibacterium chubuense</name>
    <name type="common">Mycobacterium chubuense</name>
    <dbReference type="NCBI Taxonomy" id="1800"/>
    <lineage>
        <taxon>Bacteria</taxon>
        <taxon>Bacillati</taxon>
        <taxon>Actinomycetota</taxon>
        <taxon>Actinomycetes</taxon>
        <taxon>Mycobacteriales</taxon>
        <taxon>Mycobacteriaceae</taxon>
        <taxon>Mycolicibacterium</taxon>
    </lineage>
</organism>
<dbReference type="Proteomes" id="UP000036176">
    <property type="component" value="Unassembled WGS sequence"/>
</dbReference>
<sequence length="49" mass="5171">MSATDSDAQRDEVNSGPDEHDSLDLDPRETDHPAGAEQAADNTATESSN</sequence>
<feature type="compositionally biased region" description="Polar residues" evidence="1">
    <location>
        <begin position="40"/>
        <end position="49"/>
    </location>
</feature>
<gene>
    <name evidence="2" type="ORF">MCHUDSM44219_00886</name>
</gene>